<keyword evidence="2" id="KW-1185">Reference proteome</keyword>
<evidence type="ECO:0000313" key="1">
    <source>
        <dbReference type="EMBL" id="SDE72090.1"/>
    </source>
</evidence>
<dbReference type="STRING" id="187868.SAMN05192589_12726"/>
<evidence type="ECO:0008006" key="3">
    <source>
        <dbReference type="Google" id="ProtNLM"/>
    </source>
</evidence>
<proteinExistence type="predicted"/>
<dbReference type="Proteomes" id="UP000198781">
    <property type="component" value="Unassembled WGS sequence"/>
</dbReference>
<gene>
    <name evidence="1" type="ORF">SAMN05192589_12726</name>
</gene>
<name>A0A1G7F811_9BURK</name>
<dbReference type="AlphaFoldDB" id="A0A1G7F811"/>
<dbReference type="EMBL" id="FMZC01000027">
    <property type="protein sequence ID" value="SDE72090.1"/>
    <property type="molecule type" value="Genomic_DNA"/>
</dbReference>
<reference evidence="1 2" key="1">
    <citation type="submission" date="2016-10" db="EMBL/GenBank/DDBJ databases">
        <authorList>
            <person name="de Groot N.N."/>
        </authorList>
    </citation>
    <scope>NUCLEOTIDE SEQUENCE [LARGE SCALE GENOMIC DNA]</scope>
    <source>
        <strain evidence="1 2">DSM 16619</strain>
    </source>
</reference>
<evidence type="ECO:0000313" key="2">
    <source>
        <dbReference type="Proteomes" id="UP000198781"/>
    </source>
</evidence>
<dbReference type="RefSeq" id="WP_434802430.1">
    <property type="nucleotide sequence ID" value="NZ_FMZC01000027.1"/>
</dbReference>
<accession>A0A1G7F811</accession>
<protein>
    <recommendedName>
        <fullName evidence="3">Plasmid related protein</fullName>
    </recommendedName>
</protein>
<organism evidence="1 2">
    <name type="scientific">Paracidovorax valerianellae</name>
    <dbReference type="NCBI Taxonomy" id="187868"/>
    <lineage>
        <taxon>Bacteria</taxon>
        <taxon>Pseudomonadati</taxon>
        <taxon>Pseudomonadota</taxon>
        <taxon>Betaproteobacteria</taxon>
        <taxon>Burkholderiales</taxon>
        <taxon>Comamonadaceae</taxon>
        <taxon>Paracidovorax</taxon>
    </lineage>
</organism>
<sequence>MNAVYEAPQAAQCLPRFPLGSTVMTQGVNALVAGGRLNPYVLLRRHLLGDWGDLCEDDRRLNDQAVRLGNRILSAYQLEGNTTVWIITECDRSVTTLLLPSE</sequence>